<comment type="caution">
    <text evidence="3">The sequence shown here is derived from an EMBL/GenBank/DDBJ whole genome shotgun (WGS) entry which is preliminary data.</text>
</comment>
<dbReference type="InterPro" id="IPR003591">
    <property type="entry name" value="Leu-rich_rpt_typical-subtyp"/>
</dbReference>
<evidence type="ECO:0008006" key="5">
    <source>
        <dbReference type="Google" id="ProtNLM"/>
    </source>
</evidence>
<keyword evidence="1" id="KW-0433">Leucine-rich repeat</keyword>
<dbReference type="Pfam" id="PF13855">
    <property type="entry name" value="LRR_8"/>
    <property type="match status" value="3"/>
</dbReference>
<dbReference type="Gene3D" id="3.80.10.10">
    <property type="entry name" value="Ribonuclease Inhibitor"/>
    <property type="match status" value="3"/>
</dbReference>
<dbReference type="GO" id="GO:0005737">
    <property type="term" value="C:cytoplasm"/>
    <property type="evidence" value="ECO:0007669"/>
    <property type="project" value="TreeGrafter"/>
</dbReference>
<evidence type="ECO:0000256" key="1">
    <source>
        <dbReference type="ARBA" id="ARBA00022614"/>
    </source>
</evidence>
<dbReference type="PANTHER" id="PTHR48051">
    <property type="match status" value="1"/>
</dbReference>
<dbReference type="InterPro" id="IPR050216">
    <property type="entry name" value="LRR_domain-containing"/>
</dbReference>
<organism evidence="3 4">
    <name type="scientific">Schistosoma mekongi</name>
    <name type="common">Parasitic worm</name>
    <dbReference type="NCBI Taxonomy" id="38744"/>
    <lineage>
        <taxon>Eukaryota</taxon>
        <taxon>Metazoa</taxon>
        <taxon>Spiralia</taxon>
        <taxon>Lophotrochozoa</taxon>
        <taxon>Platyhelminthes</taxon>
        <taxon>Trematoda</taxon>
        <taxon>Digenea</taxon>
        <taxon>Strigeidida</taxon>
        <taxon>Schistosomatoidea</taxon>
        <taxon>Schistosomatidae</taxon>
        <taxon>Schistosoma</taxon>
    </lineage>
</organism>
<keyword evidence="2" id="KW-0677">Repeat</keyword>
<proteinExistence type="predicted"/>
<name>A0AAE1ZDN8_SCHME</name>
<dbReference type="InterPro" id="IPR025875">
    <property type="entry name" value="Leu-rich_rpt_4"/>
</dbReference>
<evidence type="ECO:0000256" key="2">
    <source>
        <dbReference type="ARBA" id="ARBA00022737"/>
    </source>
</evidence>
<evidence type="ECO:0000313" key="3">
    <source>
        <dbReference type="EMBL" id="KAK4472386.1"/>
    </source>
</evidence>
<dbReference type="InterPro" id="IPR001611">
    <property type="entry name" value="Leu-rich_rpt"/>
</dbReference>
<gene>
    <name evidence="3" type="ORF">MN116_003644</name>
</gene>
<dbReference type="SMART" id="SM00369">
    <property type="entry name" value="LRR_TYP"/>
    <property type="match status" value="15"/>
</dbReference>
<dbReference type="EMBL" id="JALJAT010000002">
    <property type="protein sequence ID" value="KAK4472386.1"/>
    <property type="molecule type" value="Genomic_DNA"/>
</dbReference>
<dbReference type="Pfam" id="PF12799">
    <property type="entry name" value="LRR_4"/>
    <property type="match status" value="1"/>
</dbReference>
<accession>A0AAE1ZDN8</accession>
<sequence length="854" mass="96834">MNYPADKISSQGGITECKWNGRNCLFIRGVKTNYITTKLHNDSDIQILIIQQSEIFQLTQQLERFKSTQILILNHMSISVLPVCICFFNHLTLLDISNNLLENLPQDIVYLTSLTVLNISKNCLTDVTVVCGLSHLQSLDVTENKLTGLPQSLCKLGELRIFSCSFNEIPCLPEEIGSLKSLTTLRVINNKLSAIPRSFSNLTSLLLLQLDGNSLDHIPFPIFSCVFLLELSLSQNIIEGCVPTKICSLIYLRTLNLAHNRITKFPIELGQLTSLEYFNISGNPLESSTVSFGKIIGIQEFSASRCGLSTAPSDLSLCPNLVILDLSENRIRRLHNENLSFPQLTSLCLANNNISTLPISICELKNLTVLELKFNELRSLPEDLGRLSYTLRQLDLGHNRLEVIPASLFPKMCRLSYLCLDSNPIFEVPDEISNLKELTHLSISGCSRLVSLPEGLGFCMNLLMLKASKNKLSSLPKTIAKLERLKYLDLSDNDFDHFPLVVCFIPKLCVLLYNQREGKPLQSLESPKGWYQKSLVLYPHINNSYDQKYGGHFNEDIKMISLEEVLLKTPNIEGLPPLIEKLSHLVYLSLQSNGLYALPDVFHRMKLQQLDVSHNRLHFLPSNFYKCKCLTHLYLHNNNIHQLDHNFLNLRTLRTLTLSQNPLLFPPVEVSSDRVLPVYSYLEQYKTLDEFMMKSLCKILITDIPKGSTHSLLRKIGFSNSVIESLEKHVPGGHNHTKRMKLALESWTGLSFEFEDVKSNEPNSDQRPARSEYFNSLDILTESTENLVVQNETPQSELFDKEDSSNLINKMLRESATDSDISSHKLLHIVHLIGLDELHSKLMKCVLNVQQVRF</sequence>
<dbReference type="PROSITE" id="PS51450">
    <property type="entry name" value="LRR"/>
    <property type="match status" value="6"/>
</dbReference>
<dbReference type="SUPFAM" id="SSF52058">
    <property type="entry name" value="L domain-like"/>
    <property type="match status" value="3"/>
</dbReference>
<reference evidence="3" key="1">
    <citation type="submission" date="2022-04" db="EMBL/GenBank/DDBJ databases">
        <authorList>
            <person name="Xu L."/>
            <person name="Lv Z."/>
        </authorList>
    </citation>
    <scope>NUCLEOTIDE SEQUENCE</scope>
    <source>
        <strain evidence="3">LV_2022a</strain>
    </source>
</reference>
<dbReference type="SMART" id="SM00365">
    <property type="entry name" value="LRR_SD22"/>
    <property type="match status" value="8"/>
</dbReference>
<dbReference type="SMART" id="SM00364">
    <property type="entry name" value="LRR_BAC"/>
    <property type="match status" value="9"/>
</dbReference>
<dbReference type="PANTHER" id="PTHR48051:SF1">
    <property type="entry name" value="RAS SUPPRESSOR PROTEIN 1"/>
    <property type="match status" value="1"/>
</dbReference>
<dbReference type="Pfam" id="PF00560">
    <property type="entry name" value="LRR_1"/>
    <property type="match status" value="1"/>
</dbReference>
<dbReference type="AlphaFoldDB" id="A0AAE1ZDN8"/>
<dbReference type="InterPro" id="IPR032675">
    <property type="entry name" value="LRR_dom_sf"/>
</dbReference>
<protein>
    <recommendedName>
        <fullName evidence="5">Leucine-rich repeat and death domain-containing protein</fullName>
    </recommendedName>
</protein>
<reference evidence="3" key="2">
    <citation type="journal article" date="2023" name="Infect Dis Poverty">
        <title>Chromosome-scale genome of the human blood fluke Schistosoma mekongi and its implications for public health.</title>
        <authorList>
            <person name="Zhou M."/>
            <person name="Xu L."/>
            <person name="Xu D."/>
            <person name="Chen W."/>
            <person name="Khan J."/>
            <person name="Hu Y."/>
            <person name="Huang H."/>
            <person name="Wei H."/>
            <person name="Zhang Y."/>
            <person name="Chusongsang P."/>
            <person name="Tanasarnprasert K."/>
            <person name="Hu X."/>
            <person name="Limpanont Y."/>
            <person name="Lv Z."/>
        </authorList>
    </citation>
    <scope>NUCLEOTIDE SEQUENCE</scope>
    <source>
        <strain evidence="3">LV_2022a</strain>
    </source>
</reference>
<dbReference type="Proteomes" id="UP001292079">
    <property type="component" value="Unassembled WGS sequence"/>
</dbReference>
<keyword evidence="4" id="KW-1185">Reference proteome</keyword>
<evidence type="ECO:0000313" key="4">
    <source>
        <dbReference type="Proteomes" id="UP001292079"/>
    </source>
</evidence>